<evidence type="ECO:0000313" key="4">
    <source>
        <dbReference type="EMBL" id="KAK0611987.1"/>
    </source>
</evidence>
<evidence type="ECO:0000256" key="3">
    <source>
        <dbReference type="PROSITE-ProRule" id="PRU00023"/>
    </source>
</evidence>
<dbReference type="PRINTS" id="PR01415">
    <property type="entry name" value="ANKYRIN"/>
</dbReference>
<dbReference type="EMBL" id="JAULSU010000007">
    <property type="protein sequence ID" value="KAK0611987.1"/>
    <property type="molecule type" value="Genomic_DNA"/>
</dbReference>
<gene>
    <name evidence="4" type="ORF">B0T14DRAFT_531387</name>
</gene>
<feature type="repeat" description="ANK" evidence="3">
    <location>
        <begin position="359"/>
        <end position="391"/>
    </location>
</feature>
<dbReference type="PROSITE" id="PS50297">
    <property type="entry name" value="ANK_REP_REGION"/>
    <property type="match status" value="5"/>
</dbReference>
<dbReference type="SMART" id="SM00248">
    <property type="entry name" value="ANK"/>
    <property type="match status" value="4"/>
</dbReference>
<feature type="repeat" description="ANK" evidence="3">
    <location>
        <begin position="326"/>
        <end position="358"/>
    </location>
</feature>
<dbReference type="InterPro" id="IPR002110">
    <property type="entry name" value="Ankyrin_rpt"/>
</dbReference>
<dbReference type="GO" id="GO:0004842">
    <property type="term" value="F:ubiquitin-protein transferase activity"/>
    <property type="evidence" value="ECO:0007669"/>
    <property type="project" value="TreeGrafter"/>
</dbReference>
<sequence>MADPITILGAASAVLTIIDLLAKTIRSVSELQSKWNMVDLTVSTFEMQLTGLNLALTEIRKWADCNSEDPHYQLAMDLDHCLSHCRLLIAVIDGEIANLRTSEDSQHDVTARIRILFKMQGLSEAQEMIKHVTSTLGLILGACNSISLAEQKAILEKPVVRRALRKVAADTASLIVHRDIDSLRSCSTSGWSSISRLSTTPRRPLSVVFDFDQDLLPSDIYRRVFKGSVRESLQQQQGETPLRLPKATRQIIFSTTRKDRGSTRLHYACQKGYLDGAEILIQMGANIESKDNYGRTPLLSAAINGHEAVVKVLLEKGVEVESKDNYGRTPLLSAAMNGHEAVVKVLLEKGVEVESKDNRGWTPLSWAALKGHEAVVKLLLDKGVEVESEDNNGRTPLLWAAENDHEGVVKLLYQ</sequence>
<feature type="repeat" description="ANK" evidence="3">
    <location>
        <begin position="260"/>
        <end position="292"/>
    </location>
</feature>
<reference evidence="4" key="1">
    <citation type="submission" date="2023-06" db="EMBL/GenBank/DDBJ databases">
        <title>Genome-scale phylogeny and comparative genomics of the fungal order Sordariales.</title>
        <authorList>
            <consortium name="Lawrence Berkeley National Laboratory"/>
            <person name="Hensen N."/>
            <person name="Bonometti L."/>
            <person name="Westerberg I."/>
            <person name="Brannstrom I.O."/>
            <person name="Guillou S."/>
            <person name="Cros-Aarteil S."/>
            <person name="Calhoun S."/>
            <person name="Haridas S."/>
            <person name="Kuo A."/>
            <person name="Mondo S."/>
            <person name="Pangilinan J."/>
            <person name="Riley R."/>
            <person name="Labutti K."/>
            <person name="Andreopoulos B."/>
            <person name="Lipzen A."/>
            <person name="Chen C."/>
            <person name="Yanf M."/>
            <person name="Daum C."/>
            <person name="Ng V."/>
            <person name="Clum A."/>
            <person name="Steindorff A."/>
            <person name="Ohm R."/>
            <person name="Martin F."/>
            <person name="Silar P."/>
            <person name="Natvig D."/>
            <person name="Lalanne C."/>
            <person name="Gautier V."/>
            <person name="Ament-Velasquez S.L."/>
            <person name="Kruys A."/>
            <person name="Hutchinson M.I."/>
            <person name="Powell A.J."/>
            <person name="Barry K."/>
            <person name="Miller A.N."/>
            <person name="Grigoriev I.V."/>
            <person name="Debuchy R."/>
            <person name="Gladieux P."/>
            <person name="Thoren M.H."/>
            <person name="Johannesson H."/>
        </authorList>
    </citation>
    <scope>NUCLEOTIDE SEQUENCE</scope>
    <source>
        <strain evidence="4">CBS 606.72</strain>
    </source>
</reference>
<comment type="caution">
    <text evidence="4">The sequence shown here is derived from an EMBL/GenBank/DDBJ whole genome shotgun (WGS) entry which is preliminary data.</text>
</comment>
<proteinExistence type="predicted"/>
<dbReference type="PANTHER" id="PTHR24171">
    <property type="entry name" value="ANKYRIN REPEAT DOMAIN-CONTAINING PROTEIN 39-RELATED"/>
    <property type="match status" value="1"/>
</dbReference>
<name>A0AA39TTE7_9PEZI</name>
<organism evidence="4 5">
    <name type="scientific">Immersiella caudata</name>
    <dbReference type="NCBI Taxonomy" id="314043"/>
    <lineage>
        <taxon>Eukaryota</taxon>
        <taxon>Fungi</taxon>
        <taxon>Dikarya</taxon>
        <taxon>Ascomycota</taxon>
        <taxon>Pezizomycotina</taxon>
        <taxon>Sordariomycetes</taxon>
        <taxon>Sordariomycetidae</taxon>
        <taxon>Sordariales</taxon>
        <taxon>Lasiosphaeriaceae</taxon>
        <taxon>Immersiella</taxon>
    </lineage>
</organism>
<feature type="repeat" description="ANK" evidence="3">
    <location>
        <begin position="392"/>
        <end position="414"/>
    </location>
</feature>
<dbReference type="GO" id="GO:0085020">
    <property type="term" value="P:protein K6-linked ubiquitination"/>
    <property type="evidence" value="ECO:0007669"/>
    <property type="project" value="TreeGrafter"/>
</dbReference>
<keyword evidence="5" id="KW-1185">Reference proteome</keyword>
<accession>A0AA39TTE7</accession>
<dbReference type="Proteomes" id="UP001175000">
    <property type="component" value="Unassembled WGS sequence"/>
</dbReference>
<protein>
    <submittedName>
        <fullName evidence="4">Ankyrin repeat-containing domain protein</fullName>
    </submittedName>
</protein>
<dbReference type="SUPFAM" id="SSF48403">
    <property type="entry name" value="Ankyrin repeat"/>
    <property type="match status" value="1"/>
</dbReference>
<evidence type="ECO:0000256" key="2">
    <source>
        <dbReference type="ARBA" id="ARBA00023043"/>
    </source>
</evidence>
<dbReference type="Pfam" id="PF12796">
    <property type="entry name" value="Ank_2"/>
    <property type="match status" value="1"/>
</dbReference>
<dbReference type="PROSITE" id="PS50088">
    <property type="entry name" value="ANK_REPEAT"/>
    <property type="match status" value="5"/>
</dbReference>
<dbReference type="InterPro" id="IPR036770">
    <property type="entry name" value="Ankyrin_rpt-contain_sf"/>
</dbReference>
<dbReference type="Pfam" id="PF13637">
    <property type="entry name" value="Ank_4"/>
    <property type="match status" value="1"/>
</dbReference>
<dbReference type="AlphaFoldDB" id="A0AA39TTE7"/>
<feature type="repeat" description="ANK" evidence="3">
    <location>
        <begin position="293"/>
        <end position="325"/>
    </location>
</feature>
<evidence type="ECO:0000313" key="5">
    <source>
        <dbReference type="Proteomes" id="UP001175000"/>
    </source>
</evidence>
<evidence type="ECO:0000256" key="1">
    <source>
        <dbReference type="ARBA" id="ARBA00022737"/>
    </source>
</evidence>
<keyword evidence="1" id="KW-0677">Repeat</keyword>
<keyword evidence="2 3" id="KW-0040">ANK repeat</keyword>
<dbReference type="Gene3D" id="1.25.40.20">
    <property type="entry name" value="Ankyrin repeat-containing domain"/>
    <property type="match status" value="2"/>
</dbReference>